<keyword evidence="2" id="KW-0547">Nucleotide-binding</keyword>
<dbReference type="EMBL" id="CP136893">
    <property type="protein sequence ID" value="WOL04968.1"/>
    <property type="molecule type" value="Genomic_DNA"/>
</dbReference>
<dbReference type="InterPro" id="IPR020575">
    <property type="entry name" value="Hsp90_N"/>
</dbReference>
<evidence type="ECO:0000313" key="5">
    <source>
        <dbReference type="EMBL" id="WOL04968.1"/>
    </source>
</evidence>
<dbReference type="InterPro" id="IPR001404">
    <property type="entry name" value="Hsp90_fam"/>
</dbReference>
<dbReference type="GO" id="GO:0005524">
    <property type="term" value="F:ATP binding"/>
    <property type="evidence" value="ECO:0007669"/>
    <property type="project" value="UniProtKB-KW"/>
</dbReference>
<dbReference type="InterPro" id="IPR036890">
    <property type="entry name" value="HATPase_C_sf"/>
</dbReference>
<organism evidence="5 6">
    <name type="scientific">Canna indica</name>
    <name type="common">Indian-shot</name>
    <dbReference type="NCBI Taxonomy" id="4628"/>
    <lineage>
        <taxon>Eukaryota</taxon>
        <taxon>Viridiplantae</taxon>
        <taxon>Streptophyta</taxon>
        <taxon>Embryophyta</taxon>
        <taxon>Tracheophyta</taxon>
        <taxon>Spermatophyta</taxon>
        <taxon>Magnoliopsida</taxon>
        <taxon>Liliopsida</taxon>
        <taxon>Zingiberales</taxon>
        <taxon>Cannaceae</taxon>
        <taxon>Canna</taxon>
    </lineage>
</organism>
<dbReference type="SUPFAM" id="SSF55874">
    <property type="entry name" value="ATPase domain of HSP90 chaperone/DNA topoisomerase II/histidine kinase"/>
    <property type="match status" value="1"/>
</dbReference>
<comment type="similarity">
    <text evidence="1">Belongs to the heat shock protein 90 family.</text>
</comment>
<evidence type="ECO:0000256" key="1">
    <source>
        <dbReference type="ARBA" id="ARBA00008239"/>
    </source>
</evidence>
<evidence type="ECO:0000256" key="2">
    <source>
        <dbReference type="ARBA" id="ARBA00022741"/>
    </source>
</evidence>
<dbReference type="PRINTS" id="PR00775">
    <property type="entry name" value="HEATSHOCK90"/>
</dbReference>
<proteinExistence type="inferred from homology"/>
<evidence type="ECO:0008006" key="7">
    <source>
        <dbReference type="Google" id="ProtNLM"/>
    </source>
</evidence>
<reference evidence="5 6" key="1">
    <citation type="submission" date="2023-10" db="EMBL/GenBank/DDBJ databases">
        <title>Chromosome-scale genome assembly provides insights into flower coloration mechanisms of Canna indica.</title>
        <authorList>
            <person name="Li C."/>
        </authorList>
    </citation>
    <scope>NUCLEOTIDE SEQUENCE [LARGE SCALE GENOMIC DNA]</scope>
    <source>
        <tissue evidence="5">Flower</tissue>
    </source>
</reference>
<dbReference type="Proteomes" id="UP001327560">
    <property type="component" value="Chromosome 4"/>
</dbReference>
<protein>
    <recommendedName>
        <fullName evidence="7">Heat shock protein 90</fullName>
    </recommendedName>
</protein>
<gene>
    <name evidence="5" type="ORF">Cni_G13691</name>
</gene>
<dbReference type="Gene3D" id="3.30.565.10">
    <property type="entry name" value="Histidine kinase-like ATPase, C-terminal domain"/>
    <property type="match status" value="1"/>
</dbReference>
<evidence type="ECO:0000256" key="3">
    <source>
        <dbReference type="ARBA" id="ARBA00022840"/>
    </source>
</evidence>
<dbReference type="GO" id="GO:0140662">
    <property type="term" value="F:ATP-dependent protein folding chaperone"/>
    <property type="evidence" value="ECO:0007669"/>
    <property type="project" value="InterPro"/>
</dbReference>
<name>A0AAQ3KA02_9LILI</name>
<evidence type="ECO:0000313" key="6">
    <source>
        <dbReference type="Proteomes" id="UP001327560"/>
    </source>
</evidence>
<dbReference type="AlphaFoldDB" id="A0AAQ3KA02"/>
<sequence>MANGTTYEHKFERIFRDQLKRNMKLCIHDMVIKSREPLNHNDTTETLATLKRGESVSTCIGISFFSLPRASPPPAHRGRLTSPPALLNLPRASRCFALILIPVRSSSPIHPHRRSSSPAERRECLHLAESVSTASSYNASDALDKLRFLSVTEPGLSKDVVDLDIHIQTDKDNEIMTITDIGIVMTRQELVDCFGTIAQSGTAKILKALKDSKDAGADSNLISQFGVGFYSAFLVSDKVELDDDPCEAKKVGDEDTMSLTLSASVVLASIDGKIVSENTLNERFDVVFWKKLPEVS</sequence>
<keyword evidence="4" id="KW-0143">Chaperone</keyword>
<keyword evidence="6" id="KW-1185">Reference proteome</keyword>
<dbReference type="PANTHER" id="PTHR11528">
    <property type="entry name" value="HEAT SHOCK PROTEIN 90 FAMILY MEMBER"/>
    <property type="match status" value="1"/>
</dbReference>
<dbReference type="GO" id="GO:0051082">
    <property type="term" value="F:unfolded protein binding"/>
    <property type="evidence" value="ECO:0007669"/>
    <property type="project" value="InterPro"/>
</dbReference>
<dbReference type="GO" id="GO:0016887">
    <property type="term" value="F:ATP hydrolysis activity"/>
    <property type="evidence" value="ECO:0007669"/>
    <property type="project" value="InterPro"/>
</dbReference>
<evidence type="ECO:0000256" key="4">
    <source>
        <dbReference type="ARBA" id="ARBA00023186"/>
    </source>
</evidence>
<keyword evidence="3" id="KW-0067">ATP-binding</keyword>
<accession>A0AAQ3KA02</accession>